<name>A0ABW2BYV8_9PSEU</name>
<evidence type="ECO:0000313" key="1">
    <source>
        <dbReference type="EMBL" id="MFC6867607.1"/>
    </source>
</evidence>
<keyword evidence="2" id="KW-1185">Reference proteome</keyword>
<dbReference type="Proteomes" id="UP001596337">
    <property type="component" value="Unassembled WGS sequence"/>
</dbReference>
<proteinExistence type="predicted"/>
<sequence>MGKTLPESPDAGDATAAIAAILAQLSDNAGQLVIGLEAVATMVSDAKDRYVADDEAARATFERVQPLGSQGVMR</sequence>
<dbReference type="EMBL" id="JBHSXX010000001">
    <property type="protein sequence ID" value="MFC6867607.1"/>
    <property type="molecule type" value="Genomic_DNA"/>
</dbReference>
<organism evidence="1 2">
    <name type="scientific">Haloechinothrix salitolerans</name>
    <dbReference type="NCBI Taxonomy" id="926830"/>
    <lineage>
        <taxon>Bacteria</taxon>
        <taxon>Bacillati</taxon>
        <taxon>Actinomycetota</taxon>
        <taxon>Actinomycetes</taxon>
        <taxon>Pseudonocardiales</taxon>
        <taxon>Pseudonocardiaceae</taxon>
        <taxon>Haloechinothrix</taxon>
    </lineage>
</organism>
<comment type="caution">
    <text evidence="1">The sequence shown here is derived from an EMBL/GenBank/DDBJ whole genome shotgun (WGS) entry which is preliminary data.</text>
</comment>
<gene>
    <name evidence="1" type="ORF">ACFQGD_10640</name>
</gene>
<evidence type="ECO:0008006" key="3">
    <source>
        <dbReference type="Google" id="ProtNLM"/>
    </source>
</evidence>
<evidence type="ECO:0000313" key="2">
    <source>
        <dbReference type="Proteomes" id="UP001596337"/>
    </source>
</evidence>
<protein>
    <recommendedName>
        <fullName evidence="3">Excreted virulence factor EspC, type VII ESX diderm</fullName>
    </recommendedName>
</protein>
<accession>A0ABW2BYV8</accession>
<reference evidence="2" key="1">
    <citation type="journal article" date="2019" name="Int. J. Syst. Evol. Microbiol.">
        <title>The Global Catalogue of Microorganisms (GCM) 10K type strain sequencing project: providing services to taxonomists for standard genome sequencing and annotation.</title>
        <authorList>
            <consortium name="The Broad Institute Genomics Platform"/>
            <consortium name="The Broad Institute Genome Sequencing Center for Infectious Disease"/>
            <person name="Wu L."/>
            <person name="Ma J."/>
        </authorList>
    </citation>
    <scope>NUCLEOTIDE SEQUENCE [LARGE SCALE GENOMIC DNA]</scope>
    <source>
        <strain evidence="2">KCTC 32255</strain>
    </source>
</reference>
<dbReference type="RefSeq" id="WP_345399259.1">
    <property type="nucleotide sequence ID" value="NZ_BAABLA010000085.1"/>
</dbReference>